<dbReference type="InterPro" id="IPR018487">
    <property type="entry name" value="Hemopexin-like_repeat"/>
</dbReference>
<accession>A0A803LPQ6</accession>
<dbReference type="InterPro" id="IPR036875">
    <property type="entry name" value="Znf_CCHC_sf"/>
</dbReference>
<dbReference type="EnsemblPlants" id="AUR62016935-RA">
    <property type="protein sequence ID" value="AUR62016935-RA:cds"/>
    <property type="gene ID" value="AUR62016935"/>
</dbReference>
<dbReference type="SUPFAM" id="SSF57756">
    <property type="entry name" value="Retrovirus zinc finger-like domains"/>
    <property type="match status" value="1"/>
</dbReference>
<evidence type="ECO:0000256" key="1">
    <source>
        <dbReference type="PROSITE-ProRule" id="PRU01011"/>
    </source>
</evidence>
<evidence type="ECO:0000256" key="2">
    <source>
        <dbReference type="SAM" id="MobiDB-lite"/>
    </source>
</evidence>
<evidence type="ECO:0008006" key="5">
    <source>
        <dbReference type="Google" id="ProtNLM"/>
    </source>
</evidence>
<evidence type="ECO:0000313" key="3">
    <source>
        <dbReference type="EnsemblPlants" id="AUR62016935-RA:cds"/>
    </source>
</evidence>
<dbReference type="PROSITE" id="PS51642">
    <property type="entry name" value="HEMOPEXIN_2"/>
    <property type="match status" value="1"/>
</dbReference>
<dbReference type="Gramene" id="AUR62016935-RA">
    <property type="protein sequence ID" value="AUR62016935-RA:cds"/>
    <property type="gene ID" value="AUR62016935"/>
</dbReference>
<dbReference type="SUPFAM" id="SSF50923">
    <property type="entry name" value="Hemopexin-like domain"/>
    <property type="match status" value="1"/>
</dbReference>
<feature type="compositionally biased region" description="Polar residues" evidence="2">
    <location>
        <begin position="1"/>
        <end position="13"/>
    </location>
</feature>
<organism evidence="3 4">
    <name type="scientific">Chenopodium quinoa</name>
    <name type="common">Quinoa</name>
    <dbReference type="NCBI Taxonomy" id="63459"/>
    <lineage>
        <taxon>Eukaryota</taxon>
        <taxon>Viridiplantae</taxon>
        <taxon>Streptophyta</taxon>
        <taxon>Embryophyta</taxon>
        <taxon>Tracheophyta</taxon>
        <taxon>Spermatophyta</taxon>
        <taxon>Magnoliopsida</taxon>
        <taxon>eudicotyledons</taxon>
        <taxon>Gunneridae</taxon>
        <taxon>Pentapetalae</taxon>
        <taxon>Caryophyllales</taxon>
        <taxon>Chenopodiaceae</taxon>
        <taxon>Chenopodioideae</taxon>
        <taxon>Atripliceae</taxon>
        <taxon>Chenopodium</taxon>
    </lineage>
</organism>
<feature type="repeat" description="Hemopexin" evidence="1">
    <location>
        <begin position="199"/>
        <end position="250"/>
    </location>
</feature>
<dbReference type="Proteomes" id="UP000596660">
    <property type="component" value="Unplaced"/>
</dbReference>
<reference evidence="3" key="2">
    <citation type="submission" date="2021-03" db="UniProtKB">
        <authorList>
            <consortium name="EnsemblPlants"/>
        </authorList>
    </citation>
    <scope>IDENTIFICATION</scope>
</reference>
<name>A0A803LPQ6_CHEQI</name>
<feature type="compositionally biased region" description="Basic and acidic residues" evidence="2">
    <location>
        <begin position="45"/>
        <end position="58"/>
    </location>
</feature>
<feature type="region of interest" description="Disordered" evidence="2">
    <location>
        <begin position="1"/>
        <end position="60"/>
    </location>
</feature>
<dbReference type="Gene3D" id="2.110.10.10">
    <property type="entry name" value="Hemopexin-like domain"/>
    <property type="match status" value="1"/>
</dbReference>
<evidence type="ECO:0000313" key="4">
    <source>
        <dbReference type="Proteomes" id="UP000596660"/>
    </source>
</evidence>
<reference evidence="3" key="1">
    <citation type="journal article" date="2017" name="Nature">
        <title>The genome of Chenopodium quinoa.</title>
        <authorList>
            <person name="Jarvis D.E."/>
            <person name="Ho Y.S."/>
            <person name="Lightfoot D.J."/>
            <person name="Schmoeckel S.M."/>
            <person name="Li B."/>
            <person name="Borm T.J.A."/>
            <person name="Ohyanagi H."/>
            <person name="Mineta K."/>
            <person name="Michell C.T."/>
            <person name="Saber N."/>
            <person name="Kharbatia N.M."/>
            <person name="Rupper R.R."/>
            <person name="Sharp A.R."/>
            <person name="Dally N."/>
            <person name="Boughton B.A."/>
            <person name="Woo Y.H."/>
            <person name="Gao G."/>
            <person name="Schijlen E.G.W.M."/>
            <person name="Guo X."/>
            <person name="Momin A.A."/>
            <person name="Negrao S."/>
            <person name="Al-Babili S."/>
            <person name="Gehring C."/>
            <person name="Roessner U."/>
            <person name="Jung C."/>
            <person name="Murphy K."/>
            <person name="Arold S.T."/>
            <person name="Gojobori T."/>
            <person name="van der Linden C.G."/>
            <person name="van Loo E.N."/>
            <person name="Jellen E.N."/>
            <person name="Maughan P.J."/>
            <person name="Tester M."/>
        </authorList>
    </citation>
    <scope>NUCLEOTIDE SEQUENCE [LARGE SCALE GENOMIC DNA]</scope>
    <source>
        <strain evidence="3">cv. PI 614886</strain>
    </source>
</reference>
<protein>
    <recommendedName>
        <fullName evidence="5">CCHC-type domain-containing protein</fullName>
    </recommendedName>
</protein>
<dbReference type="GO" id="GO:0008270">
    <property type="term" value="F:zinc ion binding"/>
    <property type="evidence" value="ECO:0007669"/>
    <property type="project" value="InterPro"/>
</dbReference>
<dbReference type="InterPro" id="IPR036375">
    <property type="entry name" value="Hemopexin-like_dom_sf"/>
</dbReference>
<sequence>MSSKANVVEGSSNTKKKKRTNDDPNQSHKKKFKGKSYGCGKLGHKAKDCRNPNKKKENAQPSFVKVDKVSEELDDHNVLLVNSNFDPQSYPQRLINIQRPISYYKDENGERVSVRITKCEAESNNNTASSVKDWYTDGVCKLNGFIDAAFRSSLSNEAYLDYAPGTANDRVINGPLFIPYGFPSLKGTAFADWRNTIFESGFDAAFASHRNNEAYLFKGDSYALINFAPGSADDYLIGGVKKILPNWPSLQSILPRNNRGIDR</sequence>
<proteinExistence type="predicted"/>
<dbReference type="GO" id="GO:0003676">
    <property type="term" value="F:nucleic acid binding"/>
    <property type="evidence" value="ECO:0007669"/>
    <property type="project" value="InterPro"/>
</dbReference>
<keyword evidence="4" id="KW-1185">Reference proteome</keyword>
<dbReference type="AlphaFoldDB" id="A0A803LPQ6"/>